<organism evidence="2 3">
    <name type="scientific">Schizopora paradoxa</name>
    <dbReference type="NCBI Taxonomy" id="27342"/>
    <lineage>
        <taxon>Eukaryota</taxon>
        <taxon>Fungi</taxon>
        <taxon>Dikarya</taxon>
        <taxon>Basidiomycota</taxon>
        <taxon>Agaricomycotina</taxon>
        <taxon>Agaricomycetes</taxon>
        <taxon>Hymenochaetales</taxon>
        <taxon>Schizoporaceae</taxon>
        <taxon>Schizopora</taxon>
    </lineage>
</organism>
<feature type="compositionally biased region" description="Polar residues" evidence="1">
    <location>
        <begin position="109"/>
        <end position="124"/>
    </location>
</feature>
<feature type="region of interest" description="Disordered" evidence="1">
    <location>
        <begin position="109"/>
        <end position="136"/>
    </location>
</feature>
<sequence>MSVFVKRFCAFLALSRRSCFLVFHPSCFYNSCLVTPALLLTTTLRSIASTSGRRERQKHDFVFTKRRLLRSITLSPSSFFFVLFLFVDPSSLLAHVHVDLHSFSSSRYPHQLNPSQHTSPTPTARTPHRRSRLHSRLVHRGRRSQLWTANKHKRCSQRITNLSLPHHPMALSQPSQASSTWRTSELQHLHRVGNLRQVGLLVRIMAYRVRVRRGR</sequence>
<gene>
    <name evidence="2" type="ORF">SCHPADRAFT_763930</name>
</gene>
<protein>
    <submittedName>
        <fullName evidence="2">Uncharacterized protein</fullName>
    </submittedName>
</protein>
<accession>A0A0H2QYJ1</accession>
<evidence type="ECO:0000256" key="1">
    <source>
        <dbReference type="SAM" id="MobiDB-lite"/>
    </source>
</evidence>
<evidence type="ECO:0000313" key="3">
    <source>
        <dbReference type="Proteomes" id="UP000053477"/>
    </source>
</evidence>
<name>A0A0H2QYJ1_9AGAM</name>
<proteinExistence type="predicted"/>
<feature type="compositionally biased region" description="Basic residues" evidence="1">
    <location>
        <begin position="126"/>
        <end position="136"/>
    </location>
</feature>
<keyword evidence="3" id="KW-1185">Reference proteome</keyword>
<dbReference type="EMBL" id="KQ086772">
    <property type="protein sequence ID" value="KLO04027.1"/>
    <property type="molecule type" value="Genomic_DNA"/>
</dbReference>
<dbReference type="Proteomes" id="UP000053477">
    <property type="component" value="Unassembled WGS sequence"/>
</dbReference>
<dbReference type="InParanoid" id="A0A0H2QYJ1"/>
<evidence type="ECO:0000313" key="2">
    <source>
        <dbReference type="EMBL" id="KLO04027.1"/>
    </source>
</evidence>
<dbReference type="AlphaFoldDB" id="A0A0H2QYJ1"/>
<reference evidence="2 3" key="1">
    <citation type="submission" date="2015-04" db="EMBL/GenBank/DDBJ databases">
        <title>Complete genome sequence of Schizopora paradoxa KUC8140, a cosmopolitan wood degrader in East Asia.</title>
        <authorList>
            <consortium name="DOE Joint Genome Institute"/>
            <person name="Min B."/>
            <person name="Park H."/>
            <person name="Jang Y."/>
            <person name="Kim J.-J."/>
            <person name="Kim K.H."/>
            <person name="Pangilinan J."/>
            <person name="Lipzen A."/>
            <person name="Riley R."/>
            <person name="Grigoriev I.V."/>
            <person name="Spatafora J.W."/>
            <person name="Choi I.-G."/>
        </authorList>
    </citation>
    <scope>NUCLEOTIDE SEQUENCE [LARGE SCALE GENOMIC DNA]</scope>
    <source>
        <strain evidence="2 3">KUC8140</strain>
    </source>
</reference>